<dbReference type="SMART" id="SM00321">
    <property type="entry name" value="WSC"/>
    <property type="match status" value="1"/>
</dbReference>
<feature type="chain" id="PRO_5046224656" description="WSC domain-containing protein" evidence="1">
    <location>
        <begin position="25"/>
        <end position="195"/>
    </location>
</feature>
<dbReference type="PROSITE" id="PS51212">
    <property type="entry name" value="WSC"/>
    <property type="match status" value="1"/>
</dbReference>
<feature type="domain" description="WSC" evidence="2">
    <location>
        <begin position="24"/>
        <end position="112"/>
    </location>
</feature>
<protein>
    <recommendedName>
        <fullName evidence="2">WSC domain-containing protein</fullName>
    </recommendedName>
</protein>
<evidence type="ECO:0000313" key="3">
    <source>
        <dbReference type="EMBL" id="KAL2840671.1"/>
    </source>
</evidence>
<organism evidence="3 4">
    <name type="scientific">Aspergillus pseudoustus</name>
    <dbReference type="NCBI Taxonomy" id="1810923"/>
    <lineage>
        <taxon>Eukaryota</taxon>
        <taxon>Fungi</taxon>
        <taxon>Dikarya</taxon>
        <taxon>Ascomycota</taxon>
        <taxon>Pezizomycotina</taxon>
        <taxon>Eurotiomycetes</taxon>
        <taxon>Eurotiomycetidae</taxon>
        <taxon>Eurotiales</taxon>
        <taxon>Aspergillaceae</taxon>
        <taxon>Aspergillus</taxon>
        <taxon>Aspergillus subgen. Nidulantes</taxon>
    </lineage>
</organism>
<evidence type="ECO:0000256" key="1">
    <source>
        <dbReference type="SAM" id="SignalP"/>
    </source>
</evidence>
<evidence type="ECO:0000259" key="2">
    <source>
        <dbReference type="PROSITE" id="PS51212"/>
    </source>
</evidence>
<accession>A0ABR4JLD2</accession>
<evidence type="ECO:0000313" key="4">
    <source>
        <dbReference type="Proteomes" id="UP001610446"/>
    </source>
</evidence>
<name>A0ABR4JLD2_9EURO</name>
<keyword evidence="1" id="KW-0732">Signal</keyword>
<gene>
    <name evidence="3" type="ORF">BJY01DRAFT_16741</name>
</gene>
<proteinExistence type="predicted"/>
<feature type="signal peptide" evidence="1">
    <location>
        <begin position="1"/>
        <end position="24"/>
    </location>
</feature>
<keyword evidence="4" id="KW-1185">Reference proteome</keyword>
<dbReference type="Pfam" id="PF01822">
    <property type="entry name" value="WSC"/>
    <property type="match status" value="1"/>
</dbReference>
<dbReference type="InterPro" id="IPR002889">
    <property type="entry name" value="WSC_carb-bd"/>
</dbReference>
<dbReference type="EMBL" id="JBFXLU010000118">
    <property type="protein sequence ID" value="KAL2840671.1"/>
    <property type="molecule type" value="Genomic_DNA"/>
</dbReference>
<dbReference type="Proteomes" id="UP001610446">
    <property type="component" value="Unassembled WGS sequence"/>
</dbReference>
<comment type="caution">
    <text evidence="3">The sequence shown here is derived from an EMBL/GenBank/DDBJ whole genome shotgun (WGS) entry which is preliminary data.</text>
</comment>
<sequence length="195" mass="20727">MVSASLFYCLLLFALSAAASRSLANSPQGCFRRIDGLKNLGAYRYNSIGYCTDRCRRSGRDFAAVKGKYCACGGSLPSVDHVVSDYECDEPCPGYSYVKCGGKKVWSVWAIGSDEPSAWLSTTTAMSTSTTDASSTALETFSSVTDVELTPEFSPISSMADVIEAPVSTSTSPPGDKALGDQHGSLLQIPLLADW</sequence>
<reference evidence="3 4" key="1">
    <citation type="submission" date="2024-07" db="EMBL/GenBank/DDBJ databases">
        <title>Section-level genome sequencing and comparative genomics of Aspergillus sections Usti and Cavernicolus.</title>
        <authorList>
            <consortium name="Lawrence Berkeley National Laboratory"/>
            <person name="Nybo J.L."/>
            <person name="Vesth T.C."/>
            <person name="Theobald S."/>
            <person name="Frisvad J.C."/>
            <person name="Larsen T.O."/>
            <person name="Kjaerboelling I."/>
            <person name="Rothschild-Mancinelli K."/>
            <person name="Lyhne E.K."/>
            <person name="Kogle M.E."/>
            <person name="Barry K."/>
            <person name="Clum A."/>
            <person name="Na H."/>
            <person name="Ledsgaard L."/>
            <person name="Lin J."/>
            <person name="Lipzen A."/>
            <person name="Kuo A."/>
            <person name="Riley R."/>
            <person name="Mondo S."/>
            <person name="Labutti K."/>
            <person name="Haridas S."/>
            <person name="Pangalinan J."/>
            <person name="Salamov A.A."/>
            <person name="Simmons B.A."/>
            <person name="Magnuson J.K."/>
            <person name="Chen J."/>
            <person name="Drula E."/>
            <person name="Henrissat B."/>
            <person name="Wiebenga A."/>
            <person name="Lubbers R.J."/>
            <person name="Gomes A.C."/>
            <person name="Makela M.R."/>
            <person name="Stajich J."/>
            <person name="Grigoriev I.V."/>
            <person name="Mortensen U.H."/>
            <person name="De Vries R.P."/>
            <person name="Baker S.E."/>
            <person name="Andersen M.R."/>
        </authorList>
    </citation>
    <scope>NUCLEOTIDE SEQUENCE [LARGE SCALE GENOMIC DNA]</scope>
    <source>
        <strain evidence="3 4">CBS 123904</strain>
    </source>
</reference>